<dbReference type="Proteomes" id="UP001174909">
    <property type="component" value="Unassembled WGS sequence"/>
</dbReference>
<sequence length="233" mass="26631">VRVGLVLPLWRDTEIKLDGDGGFIVHSGDHQAVFKPSSVQSMWTTLQSLYQSTENARVNNYYVGGLSHTWMSFYLAQLTDDCLIRNEWNLLKDVESFRPDSLIYSSNISSTKAGNVFEKQLVSKLRGVMLHEDLEEVTSRQLREKLEKEMDMGLTEYREFLDRHMLRILGQLEQPSKILDYLYLGSEWNASNLSELEAFGVGYILNVTREIDNFYPESSSTSTSGCTTFLTVS</sequence>
<dbReference type="PANTHER" id="PTHR45864:SF2">
    <property type="entry name" value="PROTEIN PHOSPHATASE SLINGSHOT"/>
    <property type="match status" value="1"/>
</dbReference>
<dbReference type="AlphaFoldDB" id="A0AA35R3H7"/>
<dbReference type="InterPro" id="IPR043587">
    <property type="entry name" value="Phosphatase_SSH-like"/>
</dbReference>
<keyword evidence="7" id="KW-1185">Reference proteome</keyword>
<dbReference type="InterPro" id="IPR043588">
    <property type="entry name" value="SSH-N"/>
</dbReference>
<dbReference type="PROSITE" id="PS51998">
    <property type="entry name" value="DEK_C"/>
    <property type="match status" value="1"/>
</dbReference>
<evidence type="ECO:0000256" key="2">
    <source>
        <dbReference type="ARBA" id="ARBA00013081"/>
    </source>
</evidence>
<keyword evidence="3" id="KW-0963">Cytoplasm</keyword>
<evidence type="ECO:0000256" key="1">
    <source>
        <dbReference type="ARBA" id="ARBA00004496"/>
    </source>
</evidence>
<comment type="caution">
    <text evidence="6">The sequence shown here is derived from an EMBL/GenBank/DDBJ whole genome shotgun (WGS) entry which is preliminary data.</text>
</comment>
<reference evidence="6" key="1">
    <citation type="submission" date="2023-03" db="EMBL/GenBank/DDBJ databases">
        <authorList>
            <person name="Steffen K."/>
            <person name="Cardenas P."/>
        </authorList>
    </citation>
    <scope>NUCLEOTIDE SEQUENCE</scope>
</reference>
<dbReference type="InterPro" id="IPR014876">
    <property type="entry name" value="DEK_C"/>
</dbReference>
<dbReference type="GO" id="GO:0004722">
    <property type="term" value="F:protein serine/threonine phosphatase activity"/>
    <property type="evidence" value="ECO:0007669"/>
    <property type="project" value="UniProtKB-EC"/>
</dbReference>
<dbReference type="Pfam" id="PF23040">
    <property type="entry name" value="PH_SSH1-like_1st"/>
    <property type="match status" value="1"/>
</dbReference>
<evidence type="ECO:0000256" key="4">
    <source>
        <dbReference type="ARBA" id="ARBA00048336"/>
    </source>
</evidence>
<dbReference type="GO" id="GO:0030837">
    <property type="term" value="P:negative regulation of actin filament polymerization"/>
    <property type="evidence" value="ECO:0007669"/>
    <property type="project" value="InterPro"/>
</dbReference>
<protein>
    <recommendedName>
        <fullName evidence="2">protein-serine/threonine phosphatase</fullName>
        <ecNumber evidence="2">3.1.3.16</ecNumber>
    </recommendedName>
</protein>
<feature type="domain" description="DEK-C" evidence="5">
    <location>
        <begin position="115"/>
        <end position="170"/>
    </location>
</feature>
<comment type="subcellular location">
    <subcellularLocation>
        <location evidence="1">Cytoplasm</location>
    </subcellularLocation>
</comment>
<evidence type="ECO:0000313" key="7">
    <source>
        <dbReference type="Proteomes" id="UP001174909"/>
    </source>
</evidence>
<dbReference type="GO" id="GO:0003779">
    <property type="term" value="F:actin binding"/>
    <property type="evidence" value="ECO:0007669"/>
    <property type="project" value="InterPro"/>
</dbReference>
<comment type="catalytic activity">
    <reaction evidence="4">
        <text>O-phospho-L-threonyl-[protein] + H2O = L-threonyl-[protein] + phosphate</text>
        <dbReference type="Rhea" id="RHEA:47004"/>
        <dbReference type="Rhea" id="RHEA-COMP:11060"/>
        <dbReference type="Rhea" id="RHEA-COMP:11605"/>
        <dbReference type="ChEBI" id="CHEBI:15377"/>
        <dbReference type="ChEBI" id="CHEBI:30013"/>
        <dbReference type="ChEBI" id="CHEBI:43474"/>
        <dbReference type="ChEBI" id="CHEBI:61977"/>
        <dbReference type="EC" id="3.1.3.16"/>
    </reaction>
</comment>
<dbReference type="PANTHER" id="PTHR45864">
    <property type="entry name" value="SLINGSHOT PROTEIN PHOSPHATASE HOMOLOG"/>
    <property type="match status" value="1"/>
</dbReference>
<evidence type="ECO:0000259" key="5">
    <source>
        <dbReference type="PROSITE" id="PS51998"/>
    </source>
</evidence>
<dbReference type="SUPFAM" id="SSF52799">
    <property type="entry name" value="(Phosphotyrosine protein) phosphatases II"/>
    <property type="match status" value="1"/>
</dbReference>
<proteinExistence type="predicted"/>
<organism evidence="6 7">
    <name type="scientific">Geodia barretti</name>
    <name type="common">Barrett's horny sponge</name>
    <dbReference type="NCBI Taxonomy" id="519541"/>
    <lineage>
        <taxon>Eukaryota</taxon>
        <taxon>Metazoa</taxon>
        <taxon>Porifera</taxon>
        <taxon>Demospongiae</taxon>
        <taxon>Heteroscleromorpha</taxon>
        <taxon>Tetractinellida</taxon>
        <taxon>Astrophorina</taxon>
        <taxon>Geodiidae</taxon>
        <taxon>Geodia</taxon>
    </lineage>
</organism>
<dbReference type="InterPro" id="IPR029021">
    <property type="entry name" value="Prot-tyrosine_phosphatase-like"/>
</dbReference>
<evidence type="ECO:0000256" key="3">
    <source>
        <dbReference type="ARBA" id="ARBA00022490"/>
    </source>
</evidence>
<name>A0AA35R3H7_GEOBA</name>
<dbReference type="GO" id="GO:0005737">
    <property type="term" value="C:cytoplasm"/>
    <property type="evidence" value="ECO:0007669"/>
    <property type="project" value="UniProtKB-SubCell"/>
</dbReference>
<dbReference type="EC" id="3.1.3.16" evidence="2"/>
<accession>A0AA35R3H7</accession>
<dbReference type="EMBL" id="CASHTH010000497">
    <property type="protein sequence ID" value="CAI8002772.1"/>
    <property type="molecule type" value="Genomic_DNA"/>
</dbReference>
<gene>
    <name evidence="6" type="ORF">GBAR_LOCUS3485</name>
</gene>
<dbReference type="SUPFAM" id="SSF109715">
    <property type="entry name" value="DEK C-terminal domain"/>
    <property type="match status" value="1"/>
</dbReference>
<evidence type="ECO:0000313" key="6">
    <source>
        <dbReference type="EMBL" id="CAI8002772.1"/>
    </source>
</evidence>
<feature type="non-terminal residue" evidence="6">
    <location>
        <position position="233"/>
    </location>
</feature>
<dbReference type="Gene3D" id="3.90.190.10">
    <property type="entry name" value="Protein tyrosine phosphatase superfamily"/>
    <property type="match status" value="1"/>
</dbReference>
<dbReference type="Pfam" id="PF08766">
    <property type="entry name" value="DEK_C"/>
    <property type="match status" value="1"/>
</dbReference>